<dbReference type="SMART" id="SM00409">
    <property type="entry name" value="IG"/>
    <property type="match status" value="1"/>
</dbReference>
<dbReference type="SUPFAM" id="SSF48726">
    <property type="entry name" value="Immunoglobulin"/>
    <property type="match status" value="1"/>
</dbReference>
<dbReference type="InterPro" id="IPR013106">
    <property type="entry name" value="Ig_V-set"/>
</dbReference>
<feature type="region of interest" description="Disordered" evidence="7">
    <location>
        <begin position="104"/>
        <end position="123"/>
    </location>
</feature>
<keyword evidence="11" id="KW-1185">Reference proteome</keyword>
<evidence type="ECO:0000259" key="9">
    <source>
        <dbReference type="SMART" id="SM00409"/>
    </source>
</evidence>
<accession>A0AAR2K0P2</accession>
<dbReference type="PANTHER" id="PTHR19256">
    <property type="entry name" value="T-CELL RECEPTOR GAMMA CHAIN"/>
    <property type="match status" value="1"/>
</dbReference>
<dbReference type="InterPro" id="IPR003599">
    <property type="entry name" value="Ig_sub"/>
</dbReference>
<dbReference type="GO" id="GO:0016020">
    <property type="term" value="C:membrane"/>
    <property type="evidence" value="ECO:0007669"/>
    <property type="project" value="UniProtKB-SubCell"/>
</dbReference>
<dbReference type="AlphaFoldDB" id="A0AAR2K0P2"/>
<keyword evidence="5" id="KW-0675">Receptor</keyword>
<feature type="domain" description="Immunoglobulin" evidence="9">
    <location>
        <begin position="24"/>
        <end position="123"/>
    </location>
</feature>
<feature type="compositionally biased region" description="Basic residues" evidence="7">
    <location>
        <begin position="114"/>
        <end position="123"/>
    </location>
</feature>
<evidence type="ECO:0000256" key="8">
    <source>
        <dbReference type="SAM" id="SignalP"/>
    </source>
</evidence>
<evidence type="ECO:0000256" key="2">
    <source>
        <dbReference type="ARBA" id="ARBA00022692"/>
    </source>
</evidence>
<evidence type="ECO:0000313" key="11">
    <source>
        <dbReference type="Proteomes" id="UP001501920"/>
    </source>
</evidence>
<sequence>MLMKMVVALFITLTILKQWSNLNSLGQSKRINKRVYINCRSDNYVHWYQQKDDEALRRILYVNKDGSSIFSVRVDRRSNAYDLKVDTLKTSHSAVYYCACWGRGSHSDSNSRSKSSRTKLHYV</sequence>
<dbReference type="InterPro" id="IPR036179">
    <property type="entry name" value="Ig-like_dom_sf"/>
</dbReference>
<keyword evidence="6" id="KW-0393">Immunoglobulin domain</keyword>
<protein>
    <recommendedName>
        <fullName evidence="9">Immunoglobulin domain-containing protein</fullName>
    </recommendedName>
</protein>
<dbReference type="InterPro" id="IPR013783">
    <property type="entry name" value="Ig-like_fold"/>
</dbReference>
<dbReference type="Pfam" id="PF07686">
    <property type="entry name" value="V-set"/>
    <property type="match status" value="1"/>
</dbReference>
<evidence type="ECO:0000256" key="7">
    <source>
        <dbReference type="SAM" id="MobiDB-lite"/>
    </source>
</evidence>
<dbReference type="PANTHER" id="PTHR19256:SF65">
    <property type="entry name" value="T CELL RECEPTOR GAMMA CONSTANT 1-RELATED"/>
    <property type="match status" value="1"/>
</dbReference>
<dbReference type="Ensembl" id="ENSPNAT00000067614.1">
    <property type="protein sequence ID" value="ENSPNAP00000056004.1"/>
    <property type="gene ID" value="ENSPNAG00000036280.1"/>
</dbReference>
<reference evidence="10" key="3">
    <citation type="submission" date="2025-09" db="UniProtKB">
        <authorList>
            <consortium name="Ensembl"/>
        </authorList>
    </citation>
    <scope>IDENTIFICATION</scope>
</reference>
<evidence type="ECO:0000256" key="1">
    <source>
        <dbReference type="ARBA" id="ARBA00004370"/>
    </source>
</evidence>
<evidence type="ECO:0000256" key="5">
    <source>
        <dbReference type="ARBA" id="ARBA00023170"/>
    </source>
</evidence>
<comment type="subcellular location">
    <subcellularLocation>
        <location evidence="1">Membrane</location>
    </subcellularLocation>
</comment>
<evidence type="ECO:0000256" key="3">
    <source>
        <dbReference type="ARBA" id="ARBA00022989"/>
    </source>
</evidence>
<reference evidence="10" key="2">
    <citation type="submission" date="2025-08" db="UniProtKB">
        <authorList>
            <consortium name="Ensembl"/>
        </authorList>
    </citation>
    <scope>IDENTIFICATION</scope>
</reference>
<evidence type="ECO:0000256" key="6">
    <source>
        <dbReference type="ARBA" id="ARBA00023319"/>
    </source>
</evidence>
<dbReference type="GeneTree" id="ENSGT00940000168125"/>
<keyword evidence="2" id="KW-0812">Transmembrane</keyword>
<organism evidence="10 11">
    <name type="scientific">Pygocentrus nattereri</name>
    <name type="common">Red-bellied piranha</name>
    <dbReference type="NCBI Taxonomy" id="42514"/>
    <lineage>
        <taxon>Eukaryota</taxon>
        <taxon>Metazoa</taxon>
        <taxon>Chordata</taxon>
        <taxon>Craniata</taxon>
        <taxon>Vertebrata</taxon>
        <taxon>Euteleostomi</taxon>
        <taxon>Actinopterygii</taxon>
        <taxon>Neopterygii</taxon>
        <taxon>Teleostei</taxon>
        <taxon>Ostariophysi</taxon>
        <taxon>Characiformes</taxon>
        <taxon>Characoidei</taxon>
        <taxon>Pygocentrus</taxon>
    </lineage>
</organism>
<dbReference type="InterPro" id="IPR051117">
    <property type="entry name" value="TRG_var/const_region"/>
</dbReference>
<feature type="chain" id="PRO_5044006317" description="Immunoglobulin domain-containing protein" evidence="8">
    <location>
        <begin position="18"/>
        <end position="123"/>
    </location>
</feature>
<feature type="signal peptide" evidence="8">
    <location>
        <begin position="1"/>
        <end position="17"/>
    </location>
</feature>
<dbReference type="Proteomes" id="UP001501920">
    <property type="component" value="Chromosome 2"/>
</dbReference>
<name>A0AAR2K0P2_PYGNA</name>
<dbReference type="Gene3D" id="2.60.40.10">
    <property type="entry name" value="Immunoglobulins"/>
    <property type="match status" value="1"/>
</dbReference>
<proteinExistence type="predicted"/>
<keyword evidence="3" id="KW-1133">Transmembrane helix</keyword>
<keyword evidence="8" id="KW-0732">Signal</keyword>
<reference evidence="10 11" key="1">
    <citation type="submission" date="2020-10" db="EMBL/GenBank/DDBJ databases">
        <title>Pygocentrus nattereri (red-bellied piranha) genome, fPygNat1, primary haplotype.</title>
        <authorList>
            <person name="Myers G."/>
            <person name="Meyer A."/>
            <person name="Karagic N."/>
            <person name="Pippel M."/>
            <person name="Winkler S."/>
            <person name="Tracey A."/>
            <person name="Wood J."/>
            <person name="Formenti G."/>
            <person name="Howe K."/>
            <person name="Fedrigo O."/>
            <person name="Jarvis E.D."/>
        </authorList>
    </citation>
    <scope>NUCLEOTIDE SEQUENCE [LARGE SCALE GENOMIC DNA]</scope>
</reference>
<evidence type="ECO:0000313" key="10">
    <source>
        <dbReference type="Ensembl" id="ENSPNAP00000056004.1"/>
    </source>
</evidence>
<keyword evidence="4" id="KW-0472">Membrane</keyword>
<evidence type="ECO:0000256" key="4">
    <source>
        <dbReference type="ARBA" id="ARBA00023136"/>
    </source>
</evidence>